<dbReference type="Pfam" id="PF03808">
    <property type="entry name" value="Glyco_tran_WecG"/>
    <property type="match status" value="1"/>
</dbReference>
<dbReference type="Proteomes" id="UP000243053">
    <property type="component" value="Unassembled WGS sequence"/>
</dbReference>
<evidence type="ECO:0000256" key="2">
    <source>
        <dbReference type="ARBA" id="ARBA00022679"/>
    </source>
</evidence>
<dbReference type="PANTHER" id="PTHR34136">
    <property type="match status" value="1"/>
</dbReference>
<dbReference type="EMBL" id="MAAF01000040">
    <property type="protein sequence ID" value="OUR82394.1"/>
    <property type="molecule type" value="Genomic_DNA"/>
</dbReference>
<dbReference type="InterPro" id="IPR004629">
    <property type="entry name" value="WecG_TagA_CpsF"/>
</dbReference>
<organism evidence="3 4">
    <name type="scientific">Colwellia psychrerythraea</name>
    <name type="common">Vibrio psychroerythus</name>
    <dbReference type="NCBI Taxonomy" id="28229"/>
    <lineage>
        <taxon>Bacteria</taxon>
        <taxon>Pseudomonadati</taxon>
        <taxon>Pseudomonadota</taxon>
        <taxon>Gammaproteobacteria</taxon>
        <taxon>Alteromonadales</taxon>
        <taxon>Colwelliaceae</taxon>
        <taxon>Colwellia</taxon>
    </lineage>
</organism>
<comment type="caution">
    <text evidence="3">The sequence shown here is derived from an EMBL/GenBank/DDBJ whole genome shotgun (WGS) entry which is preliminary data.</text>
</comment>
<dbReference type="AlphaFoldDB" id="A0A1Y5EMU0"/>
<proteinExistence type="predicted"/>
<evidence type="ECO:0000313" key="3">
    <source>
        <dbReference type="EMBL" id="OUR82394.1"/>
    </source>
</evidence>
<accession>A0A1Y5EMU0</accession>
<name>A0A1Y5EMU0_COLPS</name>
<protein>
    <recommendedName>
        <fullName evidence="5">Glycosyl transferase, WecB/TagA/CpsF family</fullName>
    </recommendedName>
</protein>
<dbReference type="CDD" id="cd06533">
    <property type="entry name" value="Glyco_transf_WecG_TagA"/>
    <property type="match status" value="1"/>
</dbReference>
<evidence type="ECO:0000313" key="4">
    <source>
        <dbReference type="Proteomes" id="UP000243053"/>
    </source>
</evidence>
<dbReference type="GO" id="GO:0016758">
    <property type="term" value="F:hexosyltransferase activity"/>
    <property type="evidence" value="ECO:0007669"/>
    <property type="project" value="TreeGrafter"/>
</dbReference>
<keyword evidence="2" id="KW-0808">Transferase</keyword>
<sequence>MLSAEKFSDILQQKAEQTKIVSFINPFSYPLIAKSLNLIEEIDYWFVDGMALCHLSNLRRKNNLLRASFDLSSIARDCFDYASKKEVNVALVGASESEIKLACSNLKKLFPNLKIVYSHHGFIKNKFESVYEDIEESNANYLIVGMGTPMQEEFAIGCRKVCPSLSLILTCGGFLTQTAMKPDYYHPLIKKFGLRWLQRAYLHSYVRKRLIKDYPSFIIRYLFNR</sequence>
<dbReference type="PANTHER" id="PTHR34136:SF1">
    <property type="entry name" value="UDP-N-ACETYL-D-MANNOSAMINURONIC ACID TRANSFERASE"/>
    <property type="match status" value="1"/>
</dbReference>
<evidence type="ECO:0000256" key="1">
    <source>
        <dbReference type="ARBA" id="ARBA00022676"/>
    </source>
</evidence>
<keyword evidence="1" id="KW-0328">Glycosyltransferase</keyword>
<evidence type="ECO:0008006" key="5">
    <source>
        <dbReference type="Google" id="ProtNLM"/>
    </source>
</evidence>
<gene>
    <name evidence="3" type="ORF">A9Q75_05930</name>
</gene>
<reference evidence="4" key="1">
    <citation type="journal article" date="2017" name="Proc. Natl. Acad. Sci. U.S.A.">
        <title>Simulation of Deepwater Horizon oil plume reveals substrate specialization within a complex community of hydrocarbon degraders.</title>
        <authorList>
            <person name="Hu P."/>
            <person name="Dubinsky E.A."/>
            <person name="Probst A.J."/>
            <person name="Wang J."/>
            <person name="Sieber C.M.K."/>
            <person name="Tom L.M."/>
            <person name="Gardinali P."/>
            <person name="Banfield J.F."/>
            <person name="Atlas R.M."/>
            <person name="Andersen G.L."/>
        </authorList>
    </citation>
    <scope>NUCLEOTIDE SEQUENCE [LARGE SCALE GENOMIC DNA]</scope>
</reference>